<dbReference type="STRING" id="1193182.BN11_230014"/>
<evidence type="ECO:0000313" key="3">
    <source>
        <dbReference type="Proteomes" id="UP000035763"/>
    </source>
</evidence>
<keyword evidence="3" id="KW-1185">Reference proteome</keyword>
<sequence length="384" mass="39437">MLGAVLANALSSLGNLVITVAVARSVDAATFGWYALALVFVALSVGVLRSAILESVLARPAGQQMMFGHIVELLVPSAVLCLVSAALGIIIGRTEFLMVGLGLPGLSVFDYLRNALIVNRRSVFALAMEGAWTAATVAGIVLFEISVCKVSVAFGIWCLAPTAIAWVAWTRLGRPKIATGTDRAFSPLFALDYLVGAGSSQLATAVLGATVVGAIRAGATLFGPVNLITNAIRPILIARIAAGEASVVRSLRMASSMAAVTAVIACVALIIPDGVGVQLLGASWDAAASVRLPLALEAILGFFAGVAFAGQRALAPAAQILATRGILGVVRVGLVLVGVATFGLLGAAWALPLVTGLGCGVWWFGYWRADRSARRSTSERCVGG</sequence>
<feature type="transmembrane region" description="Helical" evidence="1">
    <location>
        <begin position="70"/>
        <end position="90"/>
    </location>
</feature>
<evidence type="ECO:0000313" key="2">
    <source>
        <dbReference type="EMBL" id="CCH73058.1"/>
    </source>
</evidence>
<feature type="transmembrane region" description="Helical" evidence="1">
    <location>
        <begin position="221"/>
        <end position="242"/>
    </location>
</feature>
<dbReference type="AlphaFoldDB" id="W6JUJ1"/>
<feature type="transmembrane region" description="Helical" evidence="1">
    <location>
        <begin position="151"/>
        <end position="169"/>
    </location>
</feature>
<protein>
    <recommendedName>
        <fullName evidence="4">Polysaccharide biosynthesis protein</fullName>
    </recommendedName>
</protein>
<feature type="transmembrane region" description="Helical" evidence="1">
    <location>
        <begin position="254"/>
        <end position="272"/>
    </location>
</feature>
<feature type="transmembrane region" description="Helical" evidence="1">
    <location>
        <begin position="190"/>
        <end position="215"/>
    </location>
</feature>
<dbReference type="EMBL" id="CAJA01000146">
    <property type="protein sequence ID" value="CCH73058.1"/>
    <property type="molecule type" value="Genomic_DNA"/>
</dbReference>
<name>W6JUJ1_9MICO</name>
<feature type="transmembrane region" description="Helical" evidence="1">
    <location>
        <begin position="124"/>
        <end position="145"/>
    </location>
</feature>
<evidence type="ECO:0008006" key="4">
    <source>
        <dbReference type="Google" id="ProtNLM"/>
    </source>
</evidence>
<keyword evidence="1" id="KW-0812">Transmembrane</keyword>
<feature type="transmembrane region" description="Helical" evidence="1">
    <location>
        <begin position="321"/>
        <end position="342"/>
    </location>
</feature>
<feature type="transmembrane region" description="Helical" evidence="1">
    <location>
        <begin position="348"/>
        <end position="367"/>
    </location>
</feature>
<proteinExistence type="predicted"/>
<dbReference type="Proteomes" id="UP000035763">
    <property type="component" value="Unassembled WGS sequence"/>
</dbReference>
<comment type="caution">
    <text evidence="2">The sequence shown here is derived from an EMBL/GenBank/DDBJ whole genome shotgun (WGS) entry which is preliminary data.</text>
</comment>
<reference evidence="2 3" key="1">
    <citation type="journal article" date="2013" name="ISME J.">
        <title>A metabolic model for members of the genus Tetrasphaera involved in enhanced biological phosphorus removal.</title>
        <authorList>
            <person name="Kristiansen R."/>
            <person name="Nguyen H.T.T."/>
            <person name="Saunders A.M."/>
            <person name="Nielsen J.L."/>
            <person name="Wimmer R."/>
            <person name="Le V.Q."/>
            <person name="McIlroy S.J."/>
            <person name="Petrovski S."/>
            <person name="Seviour R.J."/>
            <person name="Calteau A."/>
            <person name="Nielsen K.L."/>
            <person name="Nielsen P.H."/>
        </authorList>
    </citation>
    <scope>NUCLEOTIDE SEQUENCE [LARGE SCALE GENOMIC DNA]</scope>
    <source>
        <strain evidence="2 3">Ben110</strain>
    </source>
</reference>
<feature type="transmembrane region" description="Helical" evidence="1">
    <location>
        <begin position="33"/>
        <end position="58"/>
    </location>
</feature>
<accession>W6JUJ1</accession>
<feature type="transmembrane region" description="Helical" evidence="1">
    <location>
        <begin position="292"/>
        <end position="309"/>
    </location>
</feature>
<keyword evidence="1" id="KW-0472">Membrane</keyword>
<gene>
    <name evidence="2" type="ORF">BN11_230014</name>
</gene>
<evidence type="ECO:0000256" key="1">
    <source>
        <dbReference type="SAM" id="Phobius"/>
    </source>
</evidence>
<organism evidence="2 3">
    <name type="scientific">Nostocoides australiense Ben110</name>
    <dbReference type="NCBI Taxonomy" id="1193182"/>
    <lineage>
        <taxon>Bacteria</taxon>
        <taxon>Bacillati</taxon>
        <taxon>Actinomycetota</taxon>
        <taxon>Actinomycetes</taxon>
        <taxon>Micrococcales</taxon>
        <taxon>Intrasporangiaceae</taxon>
        <taxon>Nostocoides</taxon>
    </lineage>
</organism>
<keyword evidence="1" id="KW-1133">Transmembrane helix</keyword>